<dbReference type="Proteomes" id="UP000645828">
    <property type="component" value="Unassembled WGS sequence"/>
</dbReference>
<evidence type="ECO:0000313" key="1">
    <source>
        <dbReference type="EMBL" id="CAD7682282.1"/>
    </source>
</evidence>
<comment type="caution">
    <text evidence="1">The sequence shown here is derived from an EMBL/GenBank/DDBJ whole genome shotgun (WGS) entry which is preliminary data.</text>
</comment>
<keyword evidence="2" id="KW-1185">Reference proteome</keyword>
<accession>A0A811Z1V4</accession>
<organism evidence="1 2">
    <name type="scientific">Nyctereutes procyonoides</name>
    <name type="common">Raccoon dog</name>
    <name type="synonym">Canis procyonoides</name>
    <dbReference type="NCBI Taxonomy" id="34880"/>
    <lineage>
        <taxon>Eukaryota</taxon>
        <taxon>Metazoa</taxon>
        <taxon>Chordata</taxon>
        <taxon>Craniata</taxon>
        <taxon>Vertebrata</taxon>
        <taxon>Euteleostomi</taxon>
        <taxon>Mammalia</taxon>
        <taxon>Eutheria</taxon>
        <taxon>Laurasiatheria</taxon>
        <taxon>Carnivora</taxon>
        <taxon>Caniformia</taxon>
        <taxon>Canidae</taxon>
        <taxon>Nyctereutes</taxon>
    </lineage>
</organism>
<evidence type="ECO:0000313" key="2">
    <source>
        <dbReference type="Proteomes" id="UP000645828"/>
    </source>
</evidence>
<dbReference type="AlphaFoldDB" id="A0A811Z1V4"/>
<reference evidence="1" key="1">
    <citation type="submission" date="2020-12" db="EMBL/GenBank/DDBJ databases">
        <authorList>
            <consortium name="Molecular Ecology Group"/>
        </authorList>
    </citation>
    <scope>NUCLEOTIDE SEQUENCE</scope>
    <source>
        <strain evidence="1">TBG_1078</strain>
    </source>
</reference>
<sequence length="84" mass="9396">MIFIPFLPPPDLAVNNPDEEHVAFVVLIDIMQNQSEDSGLPSQPAAPRESWKTPFRRTLDCFTKCFGSIHVEANGGYLSFLMAE</sequence>
<name>A0A811Z1V4_NYCPR</name>
<dbReference type="EMBL" id="CAJHUB010000754">
    <property type="protein sequence ID" value="CAD7682282.1"/>
    <property type="molecule type" value="Genomic_DNA"/>
</dbReference>
<proteinExistence type="predicted"/>
<gene>
    <name evidence="1" type="ORF">NYPRO_LOCUS15074</name>
</gene>
<protein>
    <submittedName>
        <fullName evidence="1">(raccoon dog) hypothetical protein</fullName>
    </submittedName>
</protein>